<dbReference type="InterPro" id="IPR027417">
    <property type="entry name" value="P-loop_NTPase"/>
</dbReference>
<keyword evidence="5" id="KW-1185">Reference proteome</keyword>
<dbReference type="InterPro" id="IPR029058">
    <property type="entry name" value="AB_hydrolase_fold"/>
</dbReference>
<dbReference type="InterPro" id="IPR056884">
    <property type="entry name" value="NPHP3-like_N"/>
</dbReference>
<feature type="region of interest" description="Disordered" evidence="2">
    <location>
        <begin position="1"/>
        <end position="22"/>
    </location>
</feature>
<name>A0AAE0WYP8_9PEZI</name>
<evidence type="ECO:0000256" key="1">
    <source>
        <dbReference type="ARBA" id="ARBA00022737"/>
    </source>
</evidence>
<dbReference type="SUPFAM" id="SSF52540">
    <property type="entry name" value="P-loop containing nucleoside triphosphate hydrolases"/>
    <property type="match status" value="1"/>
</dbReference>
<keyword evidence="1" id="KW-0677">Repeat</keyword>
<reference evidence="4" key="2">
    <citation type="submission" date="2023-06" db="EMBL/GenBank/DDBJ databases">
        <authorList>
            <consortium name="Lawrence Berkeley National Laboratory"/>
            <person name="Haridas S."/>
            <person name="Hensen N."/>
            <person name="Bonometti L."/>
            <person name="Westerberg I."/>
            <person name="Brannstrom I.O."/>
            <person name="Guillou S."/>
            <person name="Cros-Aarteil S."/>
            <person name="Calhoun S."/>
            <person name="Kuo A."/>
            <person name="Mondo S."/>
            <person name="Pangilinan J."/>
            <person name="Riley R."/>
            <person name="Labutti K."/>
            <person name="Andreopoulos B."/>
            <person name="Lipzen A."/>
            <person name="Chen C."/>
            <person name="Yanf M."/>
            <person name="Daum C."/>
            <person name="Ng V."/>
            <person name="Clum A."/>
            <person name="Steindorff A."/>
            <person name="Ohm R."/>
            <person name="Martin F."/>
            <person name="Silar P."/>
            <person name="Natvig D."/>
            <person name="Lalanne C."/>
            <person name="Gautier V."/>
            <person name="Ament-Velasquez S.L."/>
            <person name="Kruys A."/>
            <person name="Hutchinson M.I."/>
            <person name="Powell A.J."/>
            <person name="Barry K."/>
            <person name="Miller A.N."/>
            <person name="Grigoriev I.V."/>
            <person name="Debuchy R."/>
            <person name="Gladieux P."/>
            <person name="Thoren M.H."/>
            <person name="Johannesson H."/>
        </authorList>
    </citation>
    <scope>NUCLEOTIDE SEQUENCE</scope>
    <source>
        <strain evidence="4">CBS 314.62</strain>
    </source>
</reference>
<evidence type="ECO:0000259" key="3">
    <source>
        <dbReference type="Pfam" id="PF24883"/>
    </source>
</evidence>
<gene>
    <name evidence="4" type="ORF">B0T22DRAFT_523796</name>
</gene>
<dbReference type="EMBL" id="JAULSO010000008">
    <property type="protein sequence ID" value="KAK3681010.1"/>
    <property type="molecule type" value="Genomic_DNA"/>
</dbReference>
<proteinExistence type="predicted"/>
<sequence length="1153" mass="128844">MVNKKWSVSEKGISVSSRQRTPPLSRSLLPFLDAFIRQQRIVVFVHGFTGHPERTWTSKSSFSKSAANPSNVEPREPLARDDSFSSMSPPQSLKRKSSHTPSESQPPPSKTPRFQVPWNRSAATPKPPHVCWPRDLLPHVLLTARVLTYGYDTNVRSRFVSPVSQNTVGDHGWNLLCSLDDLRRHAPKRPLLFIAHSLGGLVTKIALARSEDSRADKPHLHLIIESTVGVFFFGTPHRGADPLGIMLHVLKALAKGLSFQLNDSIVGTLMPGGDSLKTIGERFVTLAKQRNWTVFSFQEEKVVENDSSRIGDPSVETARSIARNHMEMVHFPSFDDAEFNKVISALQLAHTKLISNPANCSSSKELSVIGPSLIPSAEARQLAEESQKIEASQKNEARQERMRLLYFDEIDARLLSLQSAHHKPLENREDHHGFLWIKGKPGAGKSIMMKSLDAKTRLSATKQSDCLVASFFFFTPDEHLEKSTPGVYRSLIWQLLEKAPDLQQVLDDFDSNACKVIGRNSWQLESLKETIAKAIDHLGSRQLCLFIDALDECRDDDVADMVSFFEDLSDRATEGDVALRICFSSRYYPTISLRKEAELRLDDEENHIRDITRYISAKLKLKESQLADGLKREILGKSAGIFLWVALVIPILNKACAGGRMDQLQKRLNDIPPGLDQLFEMILLRDQESLGDLRSCILWILFATRPLTPTEYFFALHEAGDQDSRTCWEAGDMTPEELLQFVYSTSTGLAEITKTRSKGKQPSVQFIHESVRDFLSLKNGTQRIWPDLEEGLVGFGHVTLKNQCLTELKDVPADIPVDEAATGSQLYKTRPFIRYATDSLLIHSNLAQNGGVSQLKFIMRFDSHGDRIAWIKLHNLFELYGIRRYQDPGSLYIFADCGLDSLSLVHTELSGHLQVDSREERYFKPLAAAILRKHQAATRVLTAALIGDESARGIGGCVSSLTHGMRTQITNNVDFFSLLHDLDYAPLMEFCLDACSGISGGENEAQRKKETLDPKGDIYDTPAVIVSAITSLMRYRPNLHLLTTMMGEPAKTALHLTTSPTVLSIMLKHATSADIHHAAGESPLLCICRPALDGSPRELEIMRCLLDHGADLNFGSYHKKISGLYTVVSRAISRERLGTLRNSIPLEKISLLI</sequence>
<evidence type="ECO:0000313" key="4">
    <source>
        <dbReference type="EMBL" id="KAK3681010.1"/>
    </source>
</evidence>
<feature type="domain" description="Nephrocystin 3-like N-terminal" evidence="3">
    <location>
        <begin position="427"/>
        <end position="586"/>
    </location>
</feature>
<evidence type="ECO:0000313" key="5">
    <source>
        <dbReference type="Proteomes" id="UP001270362"/>
    </source>
</evidence>
<feature type="compositionally biased region" description="Basic and acidic residues" evidence="2">
    <location>
        <begin position="73"/>
        <end position="83"/>
    </location>
</feature>
<dbReference type="PANTHER" id="PTHR10039">
    <property type="entry name" value="AMELOGENIN"/>
    <property type="match status" value="1"/>
</dbReference>
<dbReference type="AlphaFoldDB" id="A0AAE0WYP8"/>
<accession>A0AAE0WYP8</accession>
<comment type="caution">
    <text evidence="4">The sequence shown here is derived from an EMBL/GenBank/DDBJ whole genome shotgun (WGS) entry which is preliminary data.</text>
</comment>
<dbReference type="Proteomes" id="UP001270362">
    <property type="component" value="Unassembled WGS sequence"/>
</dbReference>
<dbReference type="SUPFAM" id="SSF53474">
    <property type="entry name" value="alpha/beta-Hydrolases"/>
    <property type="match status" value="1"/>
</dbReference>
<dbReference type="PANTHER" id="PTHR10039:SF5">
    <property type="entry name" value="NACHT DOMAIN-CONTAINING PROTEIN"/>
    <property type="match status" value="1"/>
</dbReference>
<feature type="compositionally biased region" description="Polar residues" evidence="2">
    <location>
        <begin position="57"/>
        <end position="71"/>
    </location>
</feature>
<protein>
    <recommendedName>
        <fullName evidence="3">Nephrocystin 3-like N-terminal domain-containing protein</fullName>
    </recommendedName>
</protein>
<feature type="region of interest" description="Disordered" evidence="2">
    <location>
        <begin position="55"/>
        <end position="120"/>
    </location>
</feature>
<dbReference type="Gene3D" id="3.40.50.1820">
    <property type="entry name" value="alpha/beta hydrolase"/>
    <property type="match status" value="1"/>
</dbReference>
<reference evidence="4" key="1">
    <citation type="journal article" date="2023" name="Mol. Phylogenet. Evol.">
        <title>Genome-scale phylogeny and comparative genomics of the fungal order Sordariales.</title>
        <authorList>
            <person name="Hensen N."/>
            <person name="Bonometti L."/>
            <person name="Westerberg I."/>
            <person name="Brannstrom I.O."/>
            <person name="Guillou S."/>
            <person name="Cros-Aarteil S."/>
            <person name="Calhoun S."/>
            <person name="Haridas S."/>
            <person name="Kuo A."/>
            <person name="Mondo S."/>
            <person name="Pangilinan J."/>
            <person name="Riley R."/>
            <person name="LaButti K."/>
            <person name="Andreopoulos B."/>
            <person name="Lipzen A."/>
            <person name="Chen C."/>
            <person name="Yan M."/>
            <person name="Daum C."/>
            <person name="Ng V."/>
            <person name="Clum A."/>
            <person name="Steindorff A."/>
            <person name="Ohm R.A."/>
            <person name="Martin F."/>
            <person name="Silar P."/>
            <person name="Natvig D.O."/>
            <person name="Lalanne C."/>
            <person name="Gautier V."/>
            <person name="Ament-Velasquez S.L."/>
            <person name="Kruys A."/>
            <person name="Hutchinson M.I."/>
            <person name="Powell A.J."/>
            <person name="Barry K."/>
            <person name="Miller A.N."/>
            <person name="Grigoriev I.V."/>
            <person name="Debuchy R."/>
            <person name="Gladieux P."/>
            <person name="Hiltunen Thoren M."/>
            <person name="Johannesson H."/>
        </authorList>
    </citation>
    <scope>NUCLEOTIDE SEQUENCE</scope>
    <source>
        <strain evidence="4">CBS 314.62</strain>
    </source>
</reference>
<dbReference type="Pfam" id="PF24883">
    <property type="entry name" value="NPHP3_N"/>
    <property type="match status" value="1"/>
</dbReference>
<dbReference type="Gene3D" id="3.40.50.300">
    <property type="entry name" value="P-loop containing nucleotide triphosphate hydrolases"/>
    <property type="match status" value="1"/>
</dbReference>
<organism evidence="4 5">
    <name type="scientific">Podospora appendiculata</name>
    <dbReference type="NCBI Taxonomy" id="314037"/>
    <lineage>
        <taxon>Eukaryota</taxon>
        <taxon>Fungi</taxon>
        <taxon>Dikarya</taxon>
        <taxon>Ascomycota</taxon>
        <taxon>Pezizomycotina</taxon>
        <taxon>Sordariomycetes</taxon>
        <taxon>Sordariomycetidae</taxon>
        <taxon>Sordariales</taxon>
        <taxon>Podosporaceae</taxon>
        <taxon>Podospora</taxon>
    </lineage>
</organism>
<evidence type="ECO:0000256" key="2">
    <source>
        <dbReference type="SAM" id="MobiDB-lite"/>
    </source>
</evidence>